<sequence length="673" mass="75156">MSENRFASGVRTALSRHDFSTWSYVAWFCVVNILSIIILQWGVNSKNPVWNSFAFVGQVFQGRYMALNEFLLVGIMYFILIMVTNRFWLASQIMLDLSVIITVMEYFKLVSRSETIVPADLNFISGGNTGDIAEWLPSDALWVITCALIVMIITTALMIIVGHRDTRRGVVYAKNVLIRTLSRFLAAIFAFTFLASFIFSMSSIDSWSNNWITAFGDSPKLWDSKVDSYANGTAVAFSRLVNPKIMDEPSGYSKQAMEQIVQKYTEAAAQVNSTRSRNLTDSTVIYVLSESFSDPSRVPGLKLNKDVMPKIRAIKENTTSGLMLSSGYGGGTANLEYMALSGMSMANFAPSLSSPYQQLIPNASWTPTVNQLWKSGNSYAFHPYESNMYSRSSNYKKFGFSQFWTLDPPEIIEPQDTLGTSKYVSDKAAYTAVLNSLKKDTPGETYFYQLATMQNHMPYKNYYAHNEIEAESTTGTPLGKNERTSIETFAKGAEYTDGYTQDFLDELDKLDRSVSVVFYGDHLPGAYTSAAKEEKNSLALHETDYFIWSNKASGIDNKAAGDSATNSAYTSPNFFTTQLAEHMNAKVSPYMAFLEALHAKVSAMEPAVVNKIQGWTRIPAGQGLYLDNEGKLINVADADEQTKQLLEDYKLIQYDVTAGNHYLKDTAFMSISQ</sequence>
<evidence type="ECO:0000313" key="3">
    <source>
        <dbReference type="EMBL" id="OTA29817.1"/>
    </source>
</evidence>
<feature type="transmembrane region" description="Helical" evidence="1">
    <location>
        <begin position="181"/>
        <end position="201"/>
    </location>
</feature>
<keyword evidence="1" id="KW-0472">Membrane</keyword>
<reference evidence="3 4" key="1">
    <citation type="submission" date="2017-04" db="EMBL/GenBank/DDBJ databases">
        <title>Draft genome sequences of Alloscardovia macacae UMA81211 and UMA81212 isolated from the feces of a rhesus macaque (Macaca mulatta).</title>
        <authorList>
            <person name="Albert K."/>
            <person name="Sela D.A."/>
        </authorList>
    </citation>
    <scope>NUCLEOTIDE SEQUENCE [LARGE SCALE GENOMIC DNA]</scope>
    <source>
        <strain evidence="3 4">UMA81212</strain>
    </source>
</reference>
<feature type="domain" description="Sulfatase N-terminal" evidence="2">
    <location>
        <begin position="283"/>
        <end position="584"/>
    </location>
</feature>
<dbReference type="CDD" id="cd16015">
    <property type="entry name" value="LTA_synthase"/>
    <property type="match status" value="1"/>
</dbReference>
<dbReference type="AlphaFoldDB" id="A0A1Y2T1Y0"/>
<feature type="transmembrane region" description="Helical" evidence="1">
    <location>
        <begin position="63"/>
        <end position="80"/>
    </location>
</feature>
<dbReference type="Proteomes" id="UP000243540">
    <property type="component" value="Unassembled WGS sequence"/>
</dbReference>
<dbReference type="RefSeq" id="WP_086106103.1">
    <property type="nucleotide sequence ID" value="NZ_NEKB01000009.1"/>
</dbReference>
<evidence type="ECO:0000313" key="4">
    <source>
        <dbReference type="Proteomes" id="UP000243540"/>
    </source>
</evidence>
<accession>A0A1Y2T1Y0</accession>
<dbReference type="EMBL" id="NEKC01000003">
    <property type="protein sequence ID" value="OTA29817.1"/>
    <property type="molecule type" value="Genomic_DNA"/>
</dbReference>
<feature type="transmembrane region" description="Helical" evidence="1">
    <location>
        <begin position="140"/>
        <end position="161"/>
    </location>
</feature>
<keyword evidence="1" id="KW-0812">Transmembrane</keyword>
<dbReference type="Pfam" id="PF00884">
    <property type="entry name" value="Sulfatase"/>
    <property type="match status" value="1"/>
</dbReference>
<dbReference type="SUPFAM" id="SSF53649">
    <property type="entry name" value="Alkaline phosphatase-like"/>
    <property type="match status" value="1"/>
</dbReference>
<evidence type="ECO:0000259" key="2">
    <source>
        <dbReference type="Pfam" id="PF00884"/>
    </source>
</evidence>
<gene>
    <name evidence="3" type="ORF">B9T39_01690</name>
</gene>
<comment type="caution">
    <text evidence="3">The sequence shown here is derived from an EMBL/GenBank/DDBJ whole genome shotgun (WGS) entry which is preliminary data.</text>
</comment>
<dbReference type="Gene3D" id="3.40.720.10">
    <property type="entry name" value="Alkaline Phosphatase, subunit A"/>
    <property type="match status" value="1"/>
</dbReference>
<organism evidence="3 4">
    <name type="scientific">Alloscardovia macacae</name>
    <dbReference type="NCBI Taxonomy" id="1160091"/>
    <lineage>
        <taxon>Bacteria</taxon>
        <taxon>Bacillati</taxon>
        <taxon>Actinomycetota</taxon>
        <taxon>Actinomycetes</taxon>
        <taxon>Bifidobacteriales</taxon>
        <taxon>Bifidobacteriaceae</taxon>
        <taxon>Alloscardovia</taxon>
    </lineage>
</organism>
<proteinExistence type="predicted"/>
<dbReference type="InterPro" id="IPR017850">
    <property type="entry name" value="Alkaline_phosphatase_core_sf"/>
</dbReference>
<name>A0A1Y2T1Y0_9BIFI</name>
<protein>
    <submittedName>
        <fullName evidence="3">Arylsulfatase</fullName>
    </submittedName>
</protein>
<keyword evidence="1" id="KW-1133">Transmembrane helix</keyword>
<dbReference type="STRING" id="1160091.B9T39_01690"/>
<feature type="transmembrane region" description="Helical" evidence="1">
    <location>
        <begin position="21"/>
        <end position="43"/>
    </location>
</feature>
<dbReference type="InterPro" id="IPR000917">
    <property type="entry name" value="Sulfatase_N"/>
</dbReference>
<dbReference type="OrthoDB" id="5363296at2"/>
<feature type="transmembrane region" description="Helical" evidence="1">
    <location>
        <begin position="87"/>
        <end position="107"/>
    </location>
</feature>
<evidence type="ECO:0000256" key="1">
    <source>
        <dbReference type="SAM" id="Phobius"/>
    </source>
</evidence>